<dbReference type="OrthoDB" id="8081151at2"/>
<keyword evidence="1" id="KW-0812">Transmembrane</keyword>
<sequence length="148" mass="15536">MTRDEFERNRRRFGDTVEAWPAPFRQQALAFMAGGAGPEDDPDAALDRLVLEATLIEGDDQALARKVLARIDSGSTRSSLLPRFLLAPAGLAACAAAILVAVTLAGYQAARLQDDLQDSELLALASGARLSGNGGADIAADPAEEDSL</sequence>
<keyword evidence="1" id="KW-0472">Membrane</keyword>
<evidence type="ECO:0000313" key="3">
    <source>
        <dbReference type="Proteomes" id="UP000198588"/>
    </source>
</evidence>
<evidence type="ECO:0000256" key="1">
    <source>
        <dbReference type="SAM" id="Phobius"/>
    </source>
</evidence>
<accession>A0A1G5Z4C6</accession>
<name>A0A1G5Z4C6_9HYPH</name>
<proteinExistence type="predicted"/>
<organism evidence="2 3">
    <name type="scientific">Mesorhizobium qingshengii</name>
    <dbReference type="NCBI Taxonomy" id="1165689"/>
    <lineage>
        <taxon>Bacteria</taxon>
        <taxon>Pseudomonadati</taxon>
        <taxon>Pseudomonadota</taxon>
        <taxon>Alphaproteobacteria</taxon>
        <taxon>Hyphomicrobiales</taxon>
        <taxon>Phyllobacteriaceae</taxon>
        <taxon>Mesorhizobium</taxon>
    </lineage>
</organism>
<keyword evidence="1" id="KW-1133">Transmembrane helix</keyword>
<dbReference type="Proteomes" id="UP000198588">
    <property type="component" value="Unassembled WGS sequence"/>
</dbReference>
<feature type="transmembrane region" description="Helical" evidence="1">
    <location>
        <begin position="84"/>
        <end position="107"/>
    </location>
</feature>
<dbReference type="RefSeq" id="WP_091581544.1">
    <property type="nucleotide sequence ID" value="NZ_FMXM01000013.1"/>
</dbReference>
<dbReference type="EMBL" id="FMXM01000013">
    <property type="protein sequence ID" value="SDA89452.1"/>
    <property type="molecule type" value="Genomic_DNA"/>
</dbReference>
<protein>
    <submittedName>
        <fullName evidence="2">Uncharacterized protein</fullName>
    </submittedName>
</protein>
<reference evidence="2 3" key="1">
    <citation type="submission" date="2016-10" db="EMBL/GenBank/DDBJ databases">
        <authorList>
            <person name="de Groot N.N."/>
        </authorList>
    </citation>
    <scope>NUCLEOTIDE SEQUENCE [LARGE SCALE GENOMIC DNA]</scope>
    <source>
        <strain evidence="2 3">CGMCC 1.12097</strain>
    </source>
</reference>
<dbReference type="AlphaFoldDB" id="A0A1G5Z4C6"/>
<dbReference type="STRING" id="1165689.SAMN02927914_04208"/>
<evidence type="ECO:0000313" key="2">
    <source>
        <dbReference type="EMBL" id="SDA89452.1"/>
    </source>
</evidence>
<gene>
    <name evidence="2" type="ORF">SAMN02927914_04208</name>
</gene>